<accession>A0A6J5TCQ2</accession>
<keyword evidence="1" id="KW-0812">Transmembrane</keyword>
<keyword evidence="1" id="KW-1133">Transmembrane helix</keyword>
<gene>
    <name evidence="2" type="ORF">UFOVP83_42</name>
</gene>
<name>A0A6J5TCQ2_9CAUD</name>
<evidence type="ECO:0000256" key="1">
    <source>
        <dbReference type="SAM" id="Phobius"/>
    </source>
</evidence>
<feature type="transmembrane region" description="Helical" evidence="1">
    <location>
        <begin position="6"/>
        <end position="32"/>
    </location>
</feature>
<keyword evidence="1" id="KW-0472">Membrane</keyword>
<dbReference type="EMBL" id="LR797826">
    <property type="protein sequence ID" value="CAB4242233.1"/>
    <property type="molecule type" value="Genomic_DNA"/>
</dbReference>
<evidence type="ECO:0000313" key="2">
    <source>
        <dbReference type="EMBL" id="CAB4242233.1"/>
    </source>
</evidence>
<organism evidence="2">
    <name type="scientific">uncultured Caudovirales phage</name>
    <dbReference type="NCBI Taxonomy" id="2100421"/>
    <lineage>
        <taxon>Viruses</taxon>
        <taxon>Duplodnaviria</taxon>
        <taxon>Heunggongvirae</taxon>
        <taxon>Uroviricota</taxon>
        <taxon>Caudoviricetes</taxon>
        <taxon>Peduoviridae</taxon>
        <taxon>Maltschvirus</taxon>
        <taxon>Maltschvirus maltsch</taxon>
    </lineage>
</organism>
<protein>
    <submittedName>
        <fullName evidence="2">Uncharacterized protein</fullName>
    </submittedName>
</protein>
<proteinExistence type="predicted"/>
<sequence length="39" mass="4223">MIDTYQQFLLILGCLGIAYAAVIILLGAFCGFNKLGDDQ</sequence>
<reference evidence="2" key="1">
    <citation type="submission" date="2020-05" db="EMBL/GenBank/DDBJ databases">
        <authorList>
            <person name="Chiriac C."/>
            <person name="Salcher M."/>
            <person name="Ghai R."/>
            <person name="Kavagutti S V."/>
        </authorList>
    </citation>
    <scope>NUCLEOTIDE SEQUENCE</scope>
</reference>